<name>A0AAN8X907_HALRR</name>
<dbReference type="AlphaFoldDB" id="A0AAN8X907"/>
<gene>
    <name evidence="1" type="ORF">SK128_007706</name>
</gene>
<proteinExistence type="predicted"/>
<evidence type="ECO:0000313" key="1">
    <source>
        <dbReference type="EMBL" id="KAK7074390.1"/>
    </source>
</evidence>
<feature type="non-terminal residue" evidence="1">
    <location>
        <position position="52"/>
    </location>
</feature>
<dbReference type="EMBL" id="JAXCGZ010011623">
    <property type="protein sequence ID" value="KAK7074390.1"/>
    <property type="molecule type" value="Genomic_DNA"/>
</dbReference>
<sequence length="52" mass="6286">MHETHLRHSKTYFQNIYESPHIDIFTNESLRKSISIPERLIDGQLLKFKYIP</sequence>
<evidence type="ECO:0000313" key="2">
    <source>
        <dbReference type="Proteomes" id="UP001381693"/>
    </source>
</evidence>
<organism evidence="1 2">
    <name type="scientific">Halocaridina rubra</name>
    <name type="common">Hawaiian red shrimp</name>
    <dbReference type="NCBI Taxonomy" id="373956"/>
    <lineage>
        <taxon>Eukaryota</taxon>
        <taxon>Metazoa</taxon>
        <taxon>Ecdysozoa</taxon>
        <taxon>Arthropoda</taxon>
        <taxon>Crustacea</taxon>
        <taxon>Multicrustacea</taxon>
        <taxon>Malacostraca</taxon>
        <taxon>Eumalacostraca</taxon>
        <taxon>Eucarida</taxon>
        <taxon>Decapoda</taxon>
        <taxon>Pleocyemata</taxon>
        <taxon>Caridea</taxon>
        <taxon>Atyoidea</taxon>
        <taxon>Atyidae</taxon>
        <taxon>Halocaridina</taxon>
    </lineage>
</organism>
<comment type="caution">
    <text evidence="1">The sequence shown here is derived from an EMBL/GenBank/DDBJ whole genome shotgun (WGS) entry which is preliminary data.</text>
</comment>
<protein>
    <submittedName>
        <fullName evidence="1">Uncharacterized protein</fullName>
    </submittedName>
</protein>
<keyword evidence="2" id="KW-1185">Reference proteome</keyword>
<accession>A0AAN8X907</accession>
<dbReference type="Proteomes" id="UP001381693">
    <property type="component" value="Unassembled WGS sequence"/>
</dbReference>
<reference evidence="1 2" key="1">
    <citation type="submission" date="2023-11" db="EMBL/GenBank/DDBJ databases">
        <title>Halocaridina rubra genome assembly.</title>
        <authorList>
            <person name="Smith C."/>
        </authorList>
    </citation>
    <scope>NUCLEOTIDE SEQUENCE [LARGE SCALE GENOMIC DNA]</scope>
    <source>
        <strain evidence="1">EP-1</strain>
        <tissue evidence="1">Whole</tissue>
    </source>
</reference>